<evidence type="ECO:0000313" key="2">
    <source>
        <dbReference type="EMBL" id="KRZ15483.1"/>
    </source>
</evidence>
<keyword evidence="1" id="KW-0812">Transmembrane</keyword>
<protein>
    <submittedName>
        <fullName evidence="2">Uncharacterized protein</fullName>
    </submittedName>
</protein>
<comment type="caution">
    <text evidence="2">The sequence shown here is derived from an EMBL/GenBank/DDBJ whole genome shotgun (WGS) entry which is preliminary data.</text>
</comment>
<proteinExistence type="predicted"/>
<organism evidence="2 3">
    <name type="scientific">Trichinella zimbabwensis</name>
    <dbReference type="NCBI Taxonomy" id="268475"/>
    <lineage>
        <taxon>Eukaryota</taxon>
        <taxon>Metazoa</taxon>
        <taxon>Ecdysozoa</taxon>
        <taxon>Nematoda</taxon>
        <taxon>Enoplea</taxon>
        <taxon>Dorylaimia</taxon>
        <taxon>Trichinellida</taxon>
        <taxon>Trichinellidae</taxon>
        <taxon>Trichinella</taxon>
    </lineage>
</organism>
<dbReference type="Proteomes" id="UP000055024">
    <property type="component" value="Unassembled WGS sequence"/>
</dbReference>
<keyword evidence="1" id="KW-1133">Transmembrane helix</keyword>
<dbReference type="EMBL" id="JYDP01000017">
    <property type="protein sequence ID" value="KRZ15483.1"/>
    <property type="molecule type" value="Genomic_DNA"/>
</dbReference>
<name>A0A0V1HXP6_9BILA</name>
<keyword evidence="3" id="KW-1185">Reference proteome</keyword>
<keyword evidence="1" id="KW-0472">Membrane</keyword>
<feature type="transmembrane region" description="Helical" evidence="1">
    <location>
        <begin position="23"/>
        <end position="44"/>
    </location>
</feature>
<reference evidence="2 3" key="1">
    <citation type="submission" date="2015-01" db="EMBL/GenBank/DDBJ databases">
        <title>Evolution of Trichinella species and genotypes.</title>
        <authorList>
            <person name="Korhonen P.K."/>
            <person name="Edoardo P."/>
            <person name="Giuseppe L.R."/>
            <person name="Gasser R.B."/>
        </authorList>
    </citation>
    <scope>NUCLEOTIDE SEQUENCE [LARGE SCALE GENOMIC DNA]</scope>
    <source>
        <strain evidence="2">ISS1029</strain>
    </source>
</reference>
<accession>A0A0V1HXP6</accession>
<evidence type="ECO:0000313" key="3">
    <source>
        <dbReference type="Proteomes" id="UP000055024"/>
    </source>
</evidence>
<gene>
    <name evidence="2" type="ORF">T11_10892</name>
</gene>
<evidence type="ECO:0000256" key="1">
    <source>
        <dbReference type="SAM" id="Phobius"/>
    </source>
</evidence>
<dbReference type="AlphaFoldDB" id="A0A0V1HXP6"/>
<sequence length="262" mass="30237">MNLECLGRCQLAWIVKWTSTMDFAFPMAVGAICQLCLAFLVTFLSSSSACICSLEIRSHTIRFFHERASVFVAQLAPQFTQPFAHFGVVHFRQNGFYLSTLSLRPDHEAIHWTLYTIWSAPTLCRICIRTDDDIISRDSLTAIHQSSLSTIVVILKDDKHVNRVERTPLQQVQAKTLLFFGHALRTYGNCKQIAITIGQKMNFFPQLYFFLCLHRIIRKIVSKKFVKCFIVNCQQQYCNLKYWENGVPEMSNDEIGLNYEFA</sequence>